<dbReference type="PROSITE" id="PS51633">
    <property type="entry name" value="CXC"/>
    <property type="match status" value="1"/>
</dbReference>
<feature type="region of interest" description="Disordered" evidence="7">
    <location>
        <begin position="33"/>
        <end position="265"/>
    </location>
</feature>
<keyword evidence="3" id="KW-0949">S-adenosyl-L-methionine</keyword>
<dbReference type="OrthoDB" id="6141102at2759"/>
<dbReference type="Pfam" id="PF18264">
    <property type="entry name" value="preSET_CXC"/>
    <property type="match status" value="1"/>
</dbReference>
<evidence type="ECO:0000256" key="1">
    <source>
        <dbReference type="ARBA" id="ARBA00022603"/>
    </source>
</evidence>
<dbReference type="InterPro" id="IPR041355">
    <property type="entry name" value="Pre-SET_CXC"/>
</dbReference>
<dbReference type="InterPro" id="IPR026489">
    <property type="entry name" value="CXC_dom"/>
</dbReference>
<keyword evidence="4" id="KW-0805">Transcription regulation</keyword>
<dbReference type="GO" id="GO:0035098">
    <property type="term" value="C:ESC/E(Z) complex"/>
    <property type="evidence" value="ECO:0007669"/>
    <property type="project" value="TreeGrafter"/>
</dbReference>
<evidence type="ECO:0000259" key="8">
    <source>
        <dbReference type="PROSITE" id="PS50280"/>
    </source>
</evidence>
<dbReference type="PROSITE" id="PS50280">
    <property type="entry name" value="SET"/>
    <property type="match status" value="1"/>
</dbReference>
<accession>A0A5N6KPY9</accession>
<protein>
    <recommendedName>
        <fullName evidence="12">SET domain-containing protein</fullName>
    </recommendedName>
</protein>
<dbReference type="PANTHER" id="PTHR45747:SF4">
    <property type="entry name" value="HISTONE-LYSINE N-METHYLTRANSFERASE E(Z)"/>
    <property type="match status" value="1"/>
</dbReference>
<dbReference type="InterPro" id="IPR001214">
    <property type="entry name" value="SET_dom"/>
</dbReference>
<evidence type="ECO:0000256" key="4">
    <source>
        <dbReference type="ARBA" id="ARBA00023015"/>
    </source>
</evidence>
<dbReference type="InterPro" id="IPR046341">
    <property type="entry name" value="SET_dom_sf"/>
</dbReference>
<dbReference type="PANTHER" id="PTHR45747">
    <property type="entry name" value="HISTONE-LYSINE N-METHYLTRANSFERASE E(Z)"/>
    <property type="match status" value="1"/>
</dbReference>
<dbReference type="GO" id="GO:0031507">
    <property type="term" value="P:heterochromatin formation"/>
    <property type="evidence" value="ECO:0007669"/>
    <property type="project" value="TreeGrafter"/>
</dbReference>
<dbReference type="SMART" id="SM00317">
    <property type="entry name" value="SET"/>
    <property type="match status" value="1"/>
</dbReference>
<feature type="compositionally biased region" description="Basic and acidic residues" evidence="7">
    <location>
        <begin position="76"/>
        <end position="91"/>
    </location>
</feature>
<feature type="compositionally biased region" description="Polar residues" evidence="7">
    <location>
        <begin position="155"/>
        <end position="164"/>
    </location>
</feature>
<dbReference type="AlphaFoldDB" id="A0A5N6KPY9"/>
<evidence type="ECO:0008006" key="12">
    <source>
        <dbReference type="Google" id="ProtNLM"/>
    </source>
</evidence>
<evidence type="ECO:0000256" key="5">
    <source>
        <dbReference type="ARBA" id="ARBA00023163"/>
    </source>
</evidence>
<gene>
    <name evidence="10" type="ORF">FH972_021434</name>
</gene>
<comment type="catalytic activity">
    <reaction evidence="6">
        <text>L-lysyl(27)-[histone H3] + 3 S-adenosyl-L-methionine = N(6),N(6),N(6)-trimethyl-L-lysyl(27)-[histone H3] + 3 S-adenosyl-L-homocysteine + 3 H(+)</text>
        <dbReference type="Rhea" id="RHEA:60292"/>
        <dbReference type="Rhea" id="RHEA-COMP:15535"/>
        <dbReference type="Rhea" id="RHEA-COMP:15548"/>
        <dbReference type="ChEBI" id="CHEBI:15378"/>
        <dbReference type="ChEBI" id="CHEBI:29969"/>
        <dbReference type="ChEBI" id="CHEBI:57856"/>
        <dbReference type="ChEBI" id="CHEBI:59789"/>
        <dbReference type="ChEBI" id="CHEBI:61961"/>
        <dbReference type="EC" id="2.1.1.356"/>
    </reaction>
</comment>
<feature type="domain" description="CXC" evidence="9">
    <location>
        <begin position="727"/>
        <end position="831"/>
    </location>
</feature>
<keyword evidence="11" id="KW-1185">Reference proteome</keyword>
<reference evidence="10 11" key="1">
    <citation type="submission" date="2019-06" db="EMBL/GenBank/DDBJ databases">
        <title>A chromosomal-level reference genome of Carpinus fangiana (Coryloideae, Betulaceae).</title>
        <authorList>
            <person name="Yang X."/>
            <person name="Wang Z."/>
            <person name="Zhang L."/>
            <person name="Hao G."/>
            <person name="Liu J."/>
            <person name="Yang Y."/>
        </authorList>
    </citation>
    <scope>NUCLEOTIDE SEQUENCE [LARGE SCALE GENOMIC DNA]</scope>
    <source>
        <strain evidence="10">Cfa_2016G</strain>
        <tissue evidence="10">Leaf</tissue>
    </source>
</reference>
<name>A0A5N6KPY9_9ROSI</name>
<evidence type="ECO:0000256" key="7">
    <source>
        <dbReference type="SAM" id="MobiDB-lite"/>
    </source>
</evidence>
<keyword evidence="1" id="KW-0489">Methyltransferase</keyword>
<keyword evidence="5" id="KW-0804">Transcription</keyword>
<feature type="compositionally biased region" description="Low complexity" evidence="7">
    <location>
        <begin position="204"/>
        <end position="217"/>
    </location>
</feature>
<proteinExistence type="predicted"/>
<evidence type="ECO:0000313" key="10">
    <source>
        <dbReference type="EMBL" id="KAB8337130.1"/>
    </source>
</evidence>
<feature type="compositionally biased region" description="Acidic residues" evidence="7">
    <location>
        <begin position="1097"/>
        <end position="1108"/>
    </location>
</feature>
<organism evidence="10 11">
    <name type="scientific">Carpinus fangiana</name>
    <dbReference type="NCBI Taxonomy" id="176857"/>
    <lineage>
        <taxon>Eukaryota</taxon>
        <taxon>Viridiplantae</taxon>
        <taxon>Streptophyta</taxon>
        <taxon>Embryophyta</taxon>
        <taxon>Tracheophyta</taxon>
        <taxon>Spermatophyta</taxon>
        <taxon>Magnoliopsida</taxon>
        <taxon>eudicotyledons</taxon>
        <taxon>Gunneridae</taxon>
        <taxon>Pentapetalae</taxon>
        <taxon>rosids</taxon>
        <taxon>fabids</taxon>
        <taxon>Fagales</taxon>
        <taxon>Betulaceae</taxon>
        <taxon>Carpinus</taxon>
    </lineage>
</organism>
<sequence>MSSKIIIDLTLSDDGPIGLAKSSLKHLIPYEGDAGAAPRVTPKTGAPSPQEDVTGAFVWRPSISPNLRTHSSSPAYKHEPVDVRRPSEAGSRDCSTLHSTEQTSSLDPTMPSRGQQRSLAPARKSVPHRPAKNLLKSHLASRVPHKTGPIPNVAATDSSLSDGSDQALGRSSVRRSARQFPDQESPQNGSKQATKLPPLARQGSAASLAPPESAASAHQTRSTQKRSESVDPAPSPRSPKRHRPSPQHVPQDEASTKGRRKQKLEDMPAFQKATAILLHHLERYNTQVEQESSKLLAAAKAVTPPPSTRAYPTSSSTNLQSKDGMWIFESGVQRIGKAFAVRRLPAPGKNTRDIWKAVFTSRKSASNFLAKCLVVKGTSCSDLERLARQIILDNEGQVSFQFDRHCIETEKASCFESLKSKDTARTSASSQNTQSFQLSHETWALPQEIIAKRPDVQKHHATTTAAQVASFCSESKAVPPYRWHRPIRLNVLAQNNKRLLVWPLPDNVDDAQQELMENELIERFNRINPESRSSTNKPIFDIESRHFRKSVIEPYLKHSLACQVQNKLSPSQLLLHYFLNSTTSLSDHLAPEVQALWKQRDDFDRNQESWVRIVSSLPEVSSAQLAAAAIVCRAFEHILQLSLWHYVKPMANDIYASLTLEENKDETLIDSICRICLLRNCLYHGTISEGDDSDDDQPDVVNTKRHVLGRPRPSLAKPADKGMAMRPKKKYITIDRPETDTFLPCSHPGPCEGNRNCDCFKNHRPCEKSCHCDVQCDRRFPGCSCATGGKPCSTEDCLCWATDRECDADICGKCGAVDMLDPESLGNRGAVIDQRKCGNVAIQRNIPKRLLTGQSAIRGFGLFVGEVAYKGDFLGEYRGEIVGKSESGRRGVEYHYQTAEYLWDLDKQQELDATNFGGKFRYPNHSGDAATINMSAKIKLCNGVWRVGLWATRTIRPGEEIFFDYGYPLIHTEGFWEPGKDPGSSNLAAKKSKVKVVRSTKPSIAKNKLRGILEAPSVGVNDLQRSNSNTTDASDDEDMGVYAASIRSEEYAHVTSGESAVDTDAERRTRVDARRRRKAGARPSSGEVPGASSAGDAGDDGDDDDTDAEINLHRPTRIAASRSRPKKYTR</sequence>
<comment type="caution">
    <text evidence="10">The sequence shown here is derived from an EMBL/GenBank/DDBJ whole genome shotgun (WGS) entry which is preliminary data.</text>
</comment>
<feature type="domain" description="SET" evidence="8">
    <location>
        <begin position="848"/>
        <end position="966"/>
    </location>
</feature>
<feature type="compositionally biased region" description="Polar residues" evidence="7">
    <location>
        <begin position="63"/>
        <end position="74"/>
    </location>
</feature>
<dbReference type="SUPFAM" id="SSF82199">
    <property type="entry name" value="SET domain"/>
    <property type="match status" value="1"/>
</dbReference>
<evidence type="ECO:0000256" key="2">
    <source>
        <dbReference type="ARBA" id="ARBA00022679"/>
    </source>
</evidence>
<dbReference type="Gene3D" id="2.170.270.10">
    <property type="entry name" value="SET domain"/>
    <property type="match status" value="1"/>
</dbReference>
<keyword evidence="2" id="KW-0808">Transferase</keyword>
<evidence type="ECO:0000256" key="3">
    <source>
        <dbReference type="ARBA" id="ARBA00022691"/>
    </source>
</evidence>
<feature type="compositionally biased region" description="Polar residues" evidence="7">
    <location>
        <begin position="182"/>
        <end position="193"/>
    </location>
</feature>
<evidence type="ECO:0000256" key="6">
    <source>
        <dbReference type="ARBA" id="ARBA00048568"/>
    </source>
</evidence>
<evidence type="ECO:0000259" key="9">
    <source>
        <dbReference type="PROSITE" id="PS51633"/>
    </source>
</evidence>
<feature type="compositionally biased region" description="Polar residues" evidence="7">
    <location>
        <begin position="93"/>
        <end position="118"/>
    </location>
</feature>
<evidence type="ECO:0000313" key="11">
    <source>
        <dbReference type="Proteomes" id="UP000327013"/>
    </source>
</evidence>
<dbReference type="Pfam" id="PF00856">
    <property type="entry name" value="SET"/>
    <property type="match status" value="1"/>
</dbReference>
<feature type="region of interest" description="Disordered" evidence="7">
    <location>
        <begin position="1052"/>
        <end position="1130"/>
    </location>
</feature>
<dbReference type="EMBL" id="VIBQ01000009">
    <property type="protein sequence ID" value="KAB8337130.1"/>
    <property type="molecule type" value="Genomic_DNA"/>
</dbReference>
<dbReference type="GO" id="GO:0140951">
    <property type="term" value="F:histone H3K27 trimethyltransferase activity"/>
    <property type="evidence" value="ECO:0007669"/>
    <property type="project" value="UniProtKB-EC"/>
</dbReference>
<dbReference type="Proteomes" id="UP000327013">
    <property type="component" value="Unassembled WGS sequence"/>
</dbReference>
<dbReference type="GO" id="GO:0032259">
    <property type="term" value="P:methylation"/>
    <property type="evidence" value="ECO:0007669"/>
    <property type="project" value="UniProtKB-KW"/>
</dbReference>
<dbReference type="InterPro" id="IPR045318">
    <property type="entry name" value="EZH1/2-like"/>
</dbReference>
<dbReference type="GO" id="GO:0003682">
    <property type="term" value="F:chromatin binding"/>
    <property type="evidence" value="ECO:0007669"/>
    <property type="project" value="TreeGrafter"/>
</dbReference>